<accession>A0A4Z0FBP3</accession>
<name>A0A4Z0FBP3_9GAMM</name>
<gene>
    <name evidence="4" type="ORF">E4680_04880</name>
</gene>
<sequence length="387" mass="40929">MPLARIVSAMAILLSVLGAVAPAAGEAYRGLGLITPYPDQTLPTGSGHLIPLTVANYGLPPQWVDVRVVQAPPGWTVVLQAGGRPVGAVLVEPDQSRALSLWVEPPERAAGGPFPLVLEAHSSSARARLPLRLHLSEQAPQPLALEVGLPVLRGAARTVFTFELTVRNPTERDVMAALSARAPDGFRVDFLPRFSEQEITGLPVKAGDSAQIDVRVAAPRGTPAETYPITVTALAGTMSASQELTLEITGEPRLKMAPPDERLSGTAYLGVETPLQLQIENVGTAPAEDLRLSGFAPANWSLRLEPAQIDRLAPGARTMVTAVFKPGAKSLAGDYLLTFEAHGRGTEATLEYRVTALTSTLWGLVGIALAAVALLLVGLVVVRYGRR</sequence>
<protein>
    <submittedName>
        <fullName evidence="4">ABC transporter substrate-binding protein</fullName>
    </submittedName>
</protein>
<keyword evidence="1" id="KW-0472">Membrane</keyword>
<keyword evidence="5" id="KW-1185">Reference proteome</keyword>
<comment type="caution">
    <text evidence="4">The sequence shown here is derived from an EMBL/GenBank/DDBJ whole genome shotgun (WGS) entry which is preliminary data.</text>
</comment>
<feature type="transmembrane region" description="Helical" evidence="1">
    <location>
        <begin position="361"/>
        <end position="382"/>
    </location>
</feature>
<evidence type="ECO:0000256" key="2">
    <source>
        <dbReference type="SAM" id="SignalP"/>
    </source>
</evidence>
<evidence type="ECO:0000313" key="4">
    <source>
        <dbReference type="EMBL" id="TFZ83385.1"/>
    </source>
</evidence>
<feature type="chain" id="PRO_5021228826" evidence="2">
    <location>
        <begin position="24"/>
        <end position="387"/>
    </location>
</feature>
<organism evidence="4 5">
    <name type="scientific">Candidatus Macondimonas diazotrophica</name>
    <dbReference type="NCBI Taxonomy" id="2305248"/>
    <lineage>
        <taxon>Bacteria</taxon>
        <taxon>Pseudomonadati</taxon>
        <taxon>Pseudomonadota</taxon>
        <taxon>Gammaproteobacteria</taxon>
        <taxon>Chromatiales</taxon>
        <taxon>Ectothiorhodospiraceae</taxon>
        <taxon>Candidatus Macondimonas</taxon>
    </lineage>
</organism>
<dbReference type="InterPro" id="IPR018905">
    <property type="entry name" value="A-galactase_NEW3"/>
</dbReference>
<feature type="domain" description="Alpha-galactosidase NEW3" evidence="3">
    <location>
        <begin position="270"/>
        <end position="341"/>
    </location>
</feature>
<feature type="signal peptide" evidence="2">
    <location>
        <begin position="1"/>
        <end position="23"/>
    </location>
</feature>
<evidence type="ECO:0000259" key="3">
    <source>
        <dbReference type="Pfam" id="PF10633"/>
    </source>
</evidence>
<reference evidence="4 5" key="1">
    <citation type="journal article" date="2019" name="ISME J.">
        <title>Candidatus Macondimonas diazotrophica, a novel gammaproteobacterial genus dominating crude-oil-contaminated coastal sediments.</title>
        <authorList>
            <person name="Karthikeyan S."/>
            <person name="Konstantinidis K."/>
        </authorList>
    </citation>
    <scope>NUCLEOTIDE SEQUENCE [LARGE SCALE GENOMIC DNA]</scope>
    <source>
        <strain evidence="4 5">KTK01</strain>
    </source>
</reference>
<dbReference type="Pfam" id="PF10633">
    <property type="entry name" value="NPCBM_assoc"/>
    <property type="match status" value="1"/>
</dbReference>
<proteinExistence type="predicted"/>
<keyword evidence="1" id="KW-1133">Transmembrane helix</keyword>
<dbReference type="RefSeq" id="WP_135281265.1">
    <property type="nucleotide sequence ID" value="NZ_SRIO01000004.1"/>
</dbReference>
<dbReference type="OrthoDB" id="8631677at2"/>
<dbReference type="Proteomes" id="UP000297890">
    <property type="component" value="Unassembled WGS sequence"/>
</dbReference>
<dbReference type="EMBL" id="SRIO01000004">
    <property type="protein sequence ID" value="TFZ83385.1"/>
    <property type="molecule type" value="Genomic_DNA"/>
</dbReference>
<keyword evidence="2" id="KW-0732">Signal</keyword>
<dbReference type="AlphaFoldDB" id="A0A4Z0FBP3"/>
<dbReference type="PANTHER" id="PTHR39198">
    <property type="entry name" value="HYPOTHETICAL MEMBRANE PROTEIN, CONSERVED"/>
    <property type="match status" value="1"/>
</dbReference>
<evidence type="ECO:0000256" key="1">
    <source>
        <dbReference type="SAM" id="Phobius"/>
    </source>
</evidence>
<evidence type="ECO:0000313" key="5">
    <source>
        <dbReference type="Proteomes" id="UP000297890"/>
    </source>
</evidence>
<keyword evidence="1" id="KW-0812">Transmembrane</keyword>
<dbReference type="PANTHER" id="PTHR39198:SF1">
    <property type="entry name" value="ALPHA-GALACTOSIDASE NEW3 DOMAIN-CONTAINING PROTEIN"/>
    <property type="match status" value="1"/>
</dbReference>